<comment type="caution">
    <text evidence="1">The sequence shown here is derived from an EMBL/GenBank/DDBJ whole genome shotgun (WGS) entry which is preliminary data.</text>
</comment>
<evidence type="ECO:0000313" key="1">
    <source>
        <dbReference type="EMBL" id="MDR6234027.1"/>
    </source>
</evidence>
<reference evidence="1" key="1">
    <citation type="submission" date="2023-08" db="EMBL/GenBank/DDBJ databases">
        <title>Functional and genomic diversity of the sorghum phyllosphere microbiome.</title>
        <authorList>
            <person name="Shade A."/>
        </authorList>
    </citation>
    <scope>NUCLEOTIDE SEQUENCE</scope>
    <source>
        <strain evidence="1">SORGH_AS_0201</strain>
    </source>
</reference>
<gene>
    <name evidence="1" type="ORF">QE440_001768</name>
</gene>
<sequence length="294" mass="31762">MTFQTRHLDVQFALAADNPNGATFASGGNLLTLTGLRAAAQLDTRLGDSPNVLTCQIYGMRQEDMNRLDTIGQKIMESKKNIVRLFTRSGNETQALAFEGTIANASVDYARMPEVCIQVDAFAAFTEAGRAIAVNSYKGSTDVASVVEALAKSIGFAFTNNGVTAKLASPYLSGSAIKQIRDVCKAAGVFYDIHNGSVDIWAAGVNRDNLTFLLSPETGLIGYPEFDAVGLKIKCEYNPDIILGRRIQVKSSIPQGNGIFTARIVRHELAAETPEGPWFTYALLAQESMNVLPR</sequence>
<name>A0AAJ2EVS9_9PSED</name>
<organism evidence="1 2">
    <name type="scientific">Pseudomonas oryzihabitans</name>
    <dbReference type="NCBI Taxonomy" id="47885"/>
    <lineage>
        <taxon>Bacteria</taxon>
        <taxon>Pseudomonadati</taxon>
        <taxon>Pseudomonadota</taxon>
        <taxon>Gammaproteobacteria</taxon>
        <taxon>Pseudomonadales</taxon>
        <taxon>Pseudomonadaceae</taxon>
        <taxon>Pseudomonas</taxon>
    </lineage>
</organism>
<evidence type="ECO:0000313" key="2">
    <source>
        <dbReference type="Proteomes" id="UP001268036"/>
    </source>
</evidence>
<dbReference type="Proteomes" id="UP001268036">
    <property type="component" value="Unassembled WGS sequence"/>
</dbReference>
<dbReference type="InterPro" id="IPR054496">
    <property type="entry name" value="E217_GP41"/>
</dbReference>
<dbReference type="EMBL" id="JAVJAF010000001">
    <property type="protein sequence ID" value="MDR6234027.1"/>
    <property type="molecule type" value="Genomic_DNA"/>
</dbReference>
<proteinExistence type="predicted"/>
<dbReference type="Pfam" id="PF22759">
    <property type="entry name" value="E217_GP41"/>
    <property type="match status" value="1"/>
</dbReference>
<dbReference type="AlphaFoldDB" id="A0AAJ2EVS9"/>
<protein>
    <submittedName>
        <fullName evidence="1">Uncharacterized protein</fullName>
    </submittedName>
</protein>
<accession>A0AAJ2EVS9</accession>